<dbReference type="GO" id="GO:0032153">
    <property type="term" value="C:cell division site"/>
    <property type="evidence" value="ECO:0007669"/>
    <property type="project" value="TreeGrafter"/>
</dbReference>
<dbReference type="EMBL" id="PEVA01000224">
    <property type="protein sequence ID" value="PIV07940.1"/>
    <property type="molecule type" value="Genomic_DNA"/>
</dbReference>
<dbReference type="Pfam" id="PF01098">
    <property type="entry name" value="FTSW_RODA_SPOVE"/>
    <property type="match status" value="1"/>
</dbReference>
<dbReference type="PANTHER" id="PTHR30474:SF1">
    <property type="entry name" value="PEPTIDOGLYCAN GLYCOSYLTRANSFERASE MRDB"/>
    <property type="match status" value="1"/>
</dbReference>
<evidence type="ECO:0000313" key="8">
    <source>
        <dbReference type="Proteomes" id="UP000230119"/>
    </source>
</evidence>
<evidence type="ECO:0000256" key="2">
    <source>
        <dbReference type="ARBA" id="ARBA00022692"/>
    </source>
</evidence>
<dbReference type="InterPro" id="IPR001182">
    <property type="entry name" value="FtsW/RodA"/>
</dbReference>
<evidence type="ECO:0000313" key="7">
    <source>
        <dbReference type="EMBL" id="PIV07940.1"/>
    </source>
</evidence>
<keyword evidence="5 6" id="KW-0472">Membrane</keyword>
<feature type="transmembrane region" description="Helical" evidence="6">
    <location>
        <begin position="319"/>
        <end position="343"/>
    </location>
</feature>
<feature type="transmembrane region" description="Helical" evidence="6">
    <location>
        <begin position="75"/>
        <end position="98"/>
    </location>
</feature>
<evidence type="ECO:0000256" key="3">
    <source>
        <dbReference type="ARBA" id="ARBA00022960"/>
    </source>
</evidence>
<dbReference type="Proteomes" id="UP000230119">
    <property type="component" value="Unassembled WGS sequence"/>
</dbReference>
<dbReference type="GO" id="GO:0051301">
    <property type="term" value="P:cell division"/>
    <property type="evidence" value="ECO:0007669"/>
    <property type="project" value="InterPro"/>
</dbReference>
<protein>
    <recommendedName>
        <fullName evidence="9">Rod shape-determining protein RodA</fullName>
    </recommendedName>
</protein>
<dbReference type="PANTHER" id="PTHR30474">
    <property type="entry name" value="CELL CYCLE PROTEIN"/>
    <property type="match status" value="1"/>
</dbReference>
<evidence type="ECO:0008006" key="9">
    <source>
        <dbReference type="Google" id="ProtNLM"/>
    </source>
</evidence>
<name>A0A2M7BR50_9BACT</name>
<evidence type="ECO:0000256" key="4">
    <source>
        <dbReference type="ARBA" id="ARBA00022989"/>
    </source>
</evidence>
<keyword evidence="3" id="KW-0133">Cell shape</keyword>
<keyword evidence="4 6" id="KW-1133">Transmembrane helix</keyword>
<gene>
    <name evidence="7" type="ORF">COS52_05355</name>
</gene>
<organism evidence="7 8">
    <name type="scientific">Candidatus Roizmanbacteria bacterium CG03_land_8_20_14_0_80_39_12</name>
    <dbReference type="NCBI Taxonomy" id="1974847"/>
    <lineage>
        <taxon>Bacteria</taxon>
        <taxon>Candidatus Roizmaniibacteriota</taxon>
    </lineage>
</organism>
<evidence type="ECO:0000256" key="1">
    <source>
        <dbReference type="ARBA" id="ARBA00004141"/>
    </source>
</evidence>
<dbReference type="GO" id="GO:0005886">
    <property type="term" value="C:plasma membrane"/>
    <property type="evidence" value="ECO:0007669"/>
    <property type="project" value="TreeGrafter"/>
</dbReference>
<reference evidence="8" key="1">
    <citation type="submission" date="2017-09" db="EMBL/GenBank/DDBJ databases">
        <title>Depth-based differentiation of microbial function through sediment-hosted aquifers and enrichment of novel symbionts in the deep terrestrial subsurface.</title>
        <authorList>
            <person name="Probst A.J."/>
            <person name="Ladd B."/>
            <person name="Jarett J.K."/>
            <person name="Geller-Mcgrath D.E."/>
            <person name="Sieber C.M.K."/>
            <person name="Emerson J.B."/>
            <person name="Anantharaman K."/>
            <person name="Thomas B.C."/>
            <person name="Malmstrom R."/>
            <person name="Stieglmeier M."/>
            <person name="Klingl A."/>
            <person name="Woyke T."/>
            <person name="Ryan C.M."/>
            <person name="Banfield J.F."/>
        </authorList>
    </citation>
    <scope>NUCLEOTIDE SEQUENCE [LARGE SCALE GENOMIC DNA]</scope>
</reference>
<evidence type="ECO:0000256" key="5">
    <source>
        <dbReference type="ARBA" id="ARBA00023136"/>
    </source>
</evidence>
<sequence length="369" mass="41684">MKFIDWIPAFAGTTTEAPYDFSNFMISLLIPSFFLWIFSIFNQFGIKSRFGFTQIGYVLAGLIAFFIIKKIGRRFFVANIQTIYWAFFALLIITFVIGLEVKGSRRWIDFGFVNFQSSEFLKIFYIMYIAKLLSSRSRYEMTPFFFVSILFMCLIPAFIVLRQPDLGNASVFIGVLINMLLVSDLPKKYLVVSGVALLILLPFSWFLLHDYQQARILSFVQPHSDTQGDAYNMIQAIITVGSGQFLGKGLGLGTQSRLFFLPENNTDFAFSSLVEQFGFVGGFFVILLEFILIVMLLIRAHKFISGADSDTRFKYLYSMGLVFLLFIQTGVNIGMNVGLLPIAGIALPFISYGGSFFVALCIGFALLKT</sequence>
<dbReference type="GO" id="GO:0015648">
    <property type="term" value="F:lipid-linked peptidoglycan transporter activity"/>
    <property type="evidence" value="ECO:0007669"/>
    <property type="project" value="TreeGrafter"/>
</dbReference>
<feature type="transmembrane region" description="Helical" evidence="6">
    <location>
        <begin position="142"/>
        <end position="160"/>
    </location>
</feature>
<evidence type="ECO:0000256" key="6">
    <source>
        <dbReference type="SAM" id="Phobius"/>
    </source>
</evidence>
<dbReference type="AlphaFoldDB" id="A0A2M7BR50"/>
<proteinExistence type="predicted"/>
<feature type="transmembrane region" description="Helical" evidence="6">
    <location>
        <begin position="110"/>
        <end position="130"/>
    </location>
</feature>
<dbReference type="GO" id="GO:0008360">
    <property type="term" value="P:regulation of cell shape"/>
    <property type="evidence" value="ECO:0007669"/>
    <property type="project" value="UniProtKB-KW"/>
</dbReference>
<comment type="subcellular location">
    <subcellularLocation>
        <location evidence="1">Membrane</location>
        <topology evidence="1">Multi-pass membrane protein</topology>
    </subcellularLocation>
</comment>
<feature type="transmembrane region" description="Helical" evidence="6">
    <location>
        <begin position="50"/>
        <end position="68"/>
    </location>
</feature>
<feature type="transmembrane region" description="Helical" evidence="6">
    <location>
        <begin position="21"/>
        <end position="44"/>
    </location>
</feature>
<comment type="caution">
    <text evidence="7">The sequence shown here is derived from an EMBL/GenBank/DDBJ whole genome shotgun (WGS) entry which is preliminary data.</text>
</comment>
<feature type="transmembrane region" description="Helical" evidence="6">
    <location>
        <begin position="277"/>
        <end position="298"/>
    </location>
</feature>
<feature type="transmembrane region" description="Helical" evidence="6">
    <location>
        <begin position="349"/>
        <end position="367"/>
    </location>
</feature>
<feature type="transmembrane region" description="Helical" evidence="6">
    <location>
        <begin position="166"/>
        <end position="182"/>
    </location>
</feature>
<keyword evidence="2 6" id="KW-0812">Transmembrane</keyword>
<accession>A0A2M7BR50</accession>
<feature type="transmembrane region" description="Helical" evidence="6">
    <location>
        <begin position="189"/>
        <end position="208"/>
    </location>
</feature>